<organism evidence="2 3">
    <name type="scientific">Roseivirga echinicomitans</name>
    <dbReference type="NCBI Taxonomy" id="296218"/>
    <lineage>
        <taxon>Bacteria</taxon>
        <taxon>Pseudomonadati</taxon>
        <taxon>Bacteroidota</taxon>
        <taxon>Cytophagia</taxon>
        <taxon>Cytophagales</taxon>
        <taxon>Roseivirgaceae</taxon>
        <taxon>Roseivirga</taxon>
    </lineage>
</organism>
<dbReference type="AlphaFoldDB" id="A0A150XX80"/>
<comment type="caution">
    <text evidence="2">The sequence shown here is derived from an EMBL/GenBank/DDBJ whole genome shotgun (WGS) entry which is preliminary data.</text>
</comment>
<sequence length="156" mass="17294">MKTILTLGITLMILVVAQTTPLKAQSDEDMIKETIMAMFNGMRKGDSTMVRSAFADNAIMQGIDKDRAGKTVVRDGGGLKNFLNAVGTPHDQIWDEQIEFGSILIDGAMASVWTPYEFHLGGKFSHCGVNSFQLFKGEEGWKIIYLVDTRRKDACK</sequence>
<dbReference type="InterPro" id="IPR039437">
    <property type="entry name" value="FrzH/put_lumazine-bd"/>
</dbReference>
<evidence type="ECO:0008006" key="4">
    <source>
        <dbReference type="Google" id="ProtNLM"/>
    </source>
</evidence>
<protein>
    <recommendedName>
        <fullName evidence="4">DUF4440 domain-containing protein</fullName>
    </recommendedName>
</protein>
<evidence type="ECO:0000313" key="3">
    <source>
        <dbReference type="Proteomes" id="UP000075615"/>
    </source>
</evidence>
<dbReference type="RefSeq" id="WP_068409937.1">
    <property type="nucleotide sequence ID" value="NZ_LRDB01000001.1"/>
</dbReference>
<gene>
    <name evidence="2" type="ORF">AWN68_00390</name>
</gene>
<dbReference type="Gene3D" id="3.10.450.50">
    <property type="match status" value="1"/>
</dbReference>
<dbReference type="InterPro" id="IPR032710">
    <property type="entry name" value="NTF2-like_dom_sf"/>
</dbReference>
<dbReference type="Proteomes" id="UP000075615">
    <property type="component" value="Unassembled WGS sequence"/>
</dbReference>
<feature type="signal peptide" evidence="1">
    <location>
        <begin position="1"/>
        <end position="24"/>
    </location>
</feature>
<dbReference type="SUPFAM" id="SSF54427">
    <property type="entry name" value="NTF2-like"/>
    <property type="match status" value="1"/>
</dbReference>
<reference evidence="2 3" key="1">
    <citation type="submission" date="2016-01" db="EMBL/GenBank/DDBJ databases">
        <title>Genome sequencing of Roseivirga echinicomitans KMM 6058.</title>
        <authorList>
            <person name="Selvaratnam C."/>
            <person name="Thevarajoo S."/>
            <person name="Goh K.M."/>
            <person name="Ee R."/>
            <person name="Chan K.-G."/>
            <person name="Chong C.S."/>
        </authorList>
    </citation>
    <scope>NUCLEOTIDE SEQUENCE [LARGE SCALE GENOMIC DNA]</scope>
    <source>
        <strain evidence="2 3">KMM 6058</strain>
    </source>
</reference>
<evidence type="ECO:0000313" key="2">
    <source>
        <dbReference type="EMBL" id="KYG83308.1"/>
    </source>
</evidence>
<proteinExistence type="predicted"/>
<evidence type="ECO:0000256" key="1">
    <source>
        <dbReference type="SAM" id="SignalP"/>
    </source>
</evidence>
<keyword evidence="3" id="KW-1185">Reference proteome</keyword>
<dbReference type="STRING" id="296218.AWN68_00390"/>
<accession>A0A150XX80</accession>
<name>A0A150XX80_9BACT</name>
<feature type="chain" id="PRO_5007575323" description="DUF4440 domain-containing protein" evidence="1">
    <location>
        <begin position="25"/>
        <end position="156"/>
    </location>
</feature>
<dbReference type="EMBL" id="LRDB01000001">
    <property type="protein sequence ID" value="KYG83308.1"/>
    <property type="molecule type" value="Genomic_DNA"/>
</dbReference>
<dbReference type="Pfam" id="PF12893">
    <property type="entry name" value="Lumazine_bd_2"/>
    <property type="match status" value="1"/>
</dbReference>
<keyword evidence="1" id="KW-0732">Signal</keyword>